<evidence type="ECO:0000259" key="6">
    <source>
        <dbReference type="Pfam" id="PF00127"/>
    </source>
</evidence>
<feature type="transmembrane region" description="Helical" evidence="5">
    <location>
        <begin position="21"/>
        <end position="40"/>
    </location>
</feature>
<dbReference type="SUPFAM" id="SSF49503">
    <property type="entry name" value="Cupredoxins"/>
    <property type="match status" value="2"/>
</dbReference>
<evidence type="ECO:0000313" key="8">
    <source>
        <dbReference type="Proteomes" id="UP000232412"/>
    </source>
</evidence>
<dbReference type="AlphaFoldDB" id="A0A2H1EF00"/>
<keyword evidence="3" id="KW-0249">Electron transport</keyword>
<reference evidence="8" key="1">
    <citation type="submission" date="2016-12" db="EMBL/GenBank/DDBJ databases">
        <authorList>
            <person name="Herbold C."/>
        </authorList>
    </citation>
    <scope>NUCLEOTIDE SEQUENCE [LARGE SCALE GENOMIC DNA]</scope>
</reference>
<evidence type="ECO:0000256" key="3">
    <source>
        <dbReference type="ARBA" id="ARBA00022982"/>
    </source>
</evidence>
<organism evidence="7 8">
    <name type="scientific">Nitrosotalea sinensis</name>
    <dbReference type="NCBI Taxonomy" id="1499975"/>
    <lineage>
        <taxon>Archaea</taxon>
        <taxon>Nitrososphaerota</taxon>
        <taxon>Nitrososphaeria</taxon>
        <taxon>Nitrosotaleales</taxon>
        <taxon>Nitrosotaleaceae</taxon>
        <taxon>Nitrosotalea</taxon>
    </lineage>
</organism>
<dbReference type="InterPro" id="IPR028871">
    <property type="entry name" value="BlueCu_1_BS"/>
</dbReference>
<gene>
    <name evidence="7" type="ORF">NSIN_10170</name>
</gene>
<sequence length="326" mass="33928">MSHTEHEAPIMRTSPARLGKMLAILLGIMVVGGAIFFLNYDYWNSYLPTAGKIQEGLGSHEGGGGGGGKVTGKTIETNLEFMESPDFKVYAFNALSGDGKNPEIHANVGDKIVIHVKNGGKSFHAFGITDAKEGTGPIIDGTAVGTADNPLKPGKGGDATFVPSKAGEYYYICVVPGHRELGMEGKIEVAPSGGSAEASGAAVAPTGNKVEFTVSFVMSADFKQYAFNALPGQPGTNPDIKVKSGDTVTIHVKNDSKSFHAFGVVVDPDNPSDVLWNSAVGTPDNPLKPGKSGDVTFVAGAPGTYHYICTVPGHAALGMDAKFIVE</sequence>
<dbReference type="GO" id="GO:0009055">
    <property type="term" value="F:electron transfer activity"/>
    <property type="evidence" value="ECO:0007669"/>
    <property type="project" value="InterPro"/>
</dbReference>
<keyword evidence="1" id="KW-0813">Transport</keyword>
<proteinExistence type="predicted"/>
<dbReference type="InterPro" id="IPR050845">
    <property type="entry name" value="Cu-binding_ET"/>
</dbReference>
<dbReference type="Gene3D" id="2.60.40.420">
    <property type="entry name" value="Cupredoxins - blue copper proteins"/>
    <property type="match status" value="2"/>
</dbReference>
<keyword evidence="2" id="KW-0479">Metal-binding</keyword>
<dbReference type="PANTHER" id="PTHR38439:SF3">
    <property type="entry name" value="COPPER-RESISTANT CUPROPROTEIN COPI"/>
    <property type="match status" value="1"/>
</dbReference>
<dbReference type="CDD" id="cd00920">
    <property type="entry name" value="Cupredoxin"/>
    <property type="match status" value="2"/>
</dbReference>
<name>A0A2H1EF00_9ARCH</name>
<keyword evidence="4" id="KW-0186">Copper</keyword>
<keyword evidence="5" id="KW-0812">Transmembrane</keyword>
<evidence type="ECO:0000313" key="7">
    <source>
        <dbReference type="EMBL" id="SHO42777.1"/>
    </source>
</evidence>
<keyword evidence="8" id="KW-1185">Reference proteome</keyword>
<dbReference type="RefSeq" id="WP_101008919.1">
    <property type="nucleotide sequence ID" value="NZ_FRFC01000001.1"/>
</dbReference>
<evidence type="ECO:0000256" key="1">
    <source>
        <dbReference type="ARBA" id="ARBA00022448"/>
    </source>
</evidence>
<dbReference type="EMBL" id="FRFC01000001">
    <property type="protein sequence ID" value="SHO42777.1"/>
    <property type="molecule type" value="Genomic_DNA"/>
</dbReference>
<dbReference type="OrthoDB" id="4392at2157"/>
<protein>
    <submittedName>
        <fullName evidence="7">Blue (Type 1) copper domain protein</fullName>
    </submittedName>
</protein>
<dbReference type="PROSITE" id="PS00196">
    <property type="entry name" value="COPPER_BLUE"/>
    <property type="match status" value="2"/>
</dbReference>
<dbReference type="PANTHER" id="PTHR38439">
    <property type="entry name" value="AURACYANIN-B"/>
    <property type="match status" value="1"/>
</dbReference>
<accession>A0A2H1EF00</accession>
<evidence type="ECO:0000256" key="5">
    <source>
        <dbReference type="SAM" id="Phobius"/>
    </source>
</evidence>
<keyword evidence="5" id="KW-1133">Transmembrane helix</keyword>
<dbReference type="Proteomes" id="UP000232412">
    <property type="component" value="Unassembled WGS sequence"/>
</dbReference>
<dbReference type="InterPro" id="IPR000923">
    <property type="entry name" value="BlueCu_1"/>
</dbReference>
<dbReference type="GO" id="GO:0005507">
    <property type="term" value="F:copper ion binding"/>
    <property type="evidence" value="ECO:0007669"/>
    <property type="project" value="InterPro"/>
</dbReference>
<keyword evidence="5" id="KW-0472">Membrane</keyword>
<dbReference type="Pfam" id="PF00127">
    <property type="entry name" value="Copper-bind"/>
    <property type="match status" value="1"/>
</dbReference>
<evidence type="ECO:0000256" key="4">
    <source>
        <dbReference type="ARBA" id="ARBA00023008"/>
    </source>
</evidence>
<dbReference type="InterPro" id="IPR008972">
    <property type="entry name" value="Cupredoxin"/>
</dbReference>
<evidence type="ECO:0000256" key="2">
    <source>
        <dbReference type="ARBA" id="ARBA00022723"/>
    </source>
</evidence>
<feature type="domain" description="Blue (type 1) copper" evidence="6">
    <location>
        <begin position="238"/>
        <end position="326"/>
    </location>
</feature>